<gene>
    <name evidence="2" type="ORF">CspeluHIS016_0500250</name>
</gene>
<dbReference type="EMBL" id="BTCM01000005">
    <property type="protein sequence ID" value="GMK57993.1"/>
    <property type="molecule type" value="Genomic_DNA"/>
</dbReference>
<name>A0AAD3TWG3_9TREE</name>
<organism evidence="2 3">
    <name type="scientific">Cutaneotrichosporon spelunceum</name>
    <dbReference type="NCBI Taxonomy" id="1672016"/>
    <lineage>
        <taxon>Eukaryota</taxon>
        <taxon>Fungi</taxon>
        <taxon>Dikarya</taxon>
        <taxon>Basidiomycota</taxon>
        <taxon>Agaricomycotina</taxon>
        <taxon>Tremellomycetes</taxon>
        <taxon>Trichosporonales</taxon>
        <taxon>Trichosporonaceae</taxon>
        <taxon>Cutaneotrichosporon</taxon>
    </lineage>
</organism>
<proteinExistence type="predicted"/>
<reference evidence="2" key="2">
    <citation type="submission" date="2023-06" db="EMBL/GenBank/DDBJ databases">
        <authorList>
            <person name="Kobayashi Y."/>
            <person name="Kayamori A."/>
            <person name="Aoki K."/>
            <person name="Shiwa Y."/>
            <person name="Fujita N."/>
            <person name="Sugita T."/>
            <person name="Iwasaki W."/>
            <person name="Tanaka N."/>
            <person name="Takashima M."/>
        </authorList>
    </citation>
    <scope>NUCLEOTIDE SEQUENCE</scope>
    <source>
        <strain evidence="2">HIS016</strain>
    </source>
</reference>
<dbReference type="Proteomes" id="UP001222932">
    <property type="component" value="Unassembled WGS sequence"/>
</dbReference>
<accession>A0AAD3TWG3</accession>
<evidence type="ECO:0000313" key="3">
    <source>
        <dbReference type="Proteomes" id="UP001222932"/>
    </source>
</evidence>
<keyword evidence="3" id="KW-1185">Reference proteome</keyword>
<protein>
    <submittedName>
        <fullName evidence="2">Uncharacterized protein</fullName>
    </submittedName>
</protein>
<sequence length="770" mass="83695">MSTAYAYGQFAKALQAASAHGDDDVRDRAAARAEKWAAAIDGIEDGQITIGSRVPVQDLPAWVTLEVLWGGYSSGKALAETPLESDEIELAERLGLPDGQDRRARIFAYYLSDDGLAELYELLDSGLYAVKLPEDAALLTVAWLLRVGDEGGALAILDAIQPFSRRFRFAPRHDSTVIPPGHTFRMSVGEARQALQDRRMPPVIQSMLETLRVWNPYADRLLALWYSCVKEDGNVQLGDAAWKQSAAGLASEFVSLKKKYPRSRKVVSAGSNIQWLVSAASAASSANTTALTPALAGRVRTAVADMVKKRGAPGSDELKSVRSRQMAVSDKQSSTQLASIAAERLTEPQQRMGLTDPSEYTGPVTSAESMAHGIPANTPMPEFVDRILKRTRVAAVDDLQVPSAEAYAALVPVYVSGLVADQYPEALGHLMALNYEAFSTRRSLLLLNLEHQVRLDELPWVVAVEPHASHIGGDPTTLTALGHIGEVALERWPGTILPNKLVSQMNNLMRLRHLDSRRVPLVEELAADIFMGTFSSKFTMAAKIAAELAGPIYIAYYGIDTKAVEGLYTSGATNPVEDSIREETAEEVEDAEVKDGEMDENPADDQDFAHMCFKRANEKPGRGRTAQHGKVIEQSQILTTHNLAVVLSLGASLPWAKLAKRAWAECVHLLRLACHEPRPLGTVKNAAYAWRQAVFFTSLAADDVAGILEEMDKDRSALPALGLVIDGLKDVIAGGSFDAEGKSGHGRRLLGWTLGPHWILKDARKASAKQ</sequence>
<feature type="region of interest" description="Disordered" evidence="1">
    <location>
        <begin position="573"/>
        <end position="601"/>
    </location>
</feature>
<evidence type="ECO:0000256" key="1">
    <source>
        <dbReference type="SAM" id="MobiDB-lite"/>
    </source>
</evidence>
<reference evidence="2" key="1">
    <citation type="journal article" date="2023" name="BMC Genomics">
        <title>Chromosome-level genome assemblies of Cutaneotrichosporon spp. (Trichosporonales, Basidiomycota) reveal imbalanced evolution between nucleotide sequences and chromosome synteny.</title>
        <authorList>
            <person name="Kobayashi Y."/>
            <person name="Kayamori A."/>
            <person name="Aoki K."/>
            <person name="Shiwa Y."/>
            <person name="Matsutani M."/>
            <person name="Fujita N."/>
            <person name="Sugita T."/>
            <person name="Iwasaki W."/>
            <person name="Tanaka N."/>
            <person name="Takashima M."/>
        </authorList>
    </citation>
    <scope>NUCLEOTIDE SEQUENCE</scope>
    <source>
        <strain evidence="2">HIS016</strain>
    </source>
</reference>
<comment type="caution">
    <text evidence="2">The sequence shown here is derived from an EMBL/GenBank/DDBJ whole genome shotgun (WGS) entry which is preliminary data.</text>
</comment>
<evidence type="ECO:0000313" key="2">
    <source>
        <dbReference type="EMBL" id="GMK57993.1"/>
    </source>
</evidence>
<dbReference type="AlphaFoldDB" id="A0AAD3TWG3"/>